<sequence>MAGDTNRCCRNHTGNRRTNVIAATSSAFVSAIMVGFFVQSRDRGEPLAMTAAGLRPPEQPSAPRLFATHQLDTGELLTSRIPPWGAVWLSVGGSVARSSRKPSRAKVRCRFGCRVDAVDGLFQFTEWATLGLAERVDHVAARLRDDLAGAKHVAGVVVSSGLAVALGATEPAAENETAHCPTEAGCGGSSVAAPLRRPLRGVVGPSRTVRRARRHRPAGPGRSAGCGSAPARRPPGARRRPPRRARRGRARPRRG</sequence>
<name>A0A1I6FGW1_9PSEU</name>
<keyword evidence="2" id="KW-0812">Transmembrane</keyword>
<feature type="region of interest" description="Disordered" evidence="1">
    <location>
        <begin position="197"/>
        <end position="255"/>
    </location>
</feature>
<dbReference type="AlphaFoldDB" id="A0A1I6FGW1"/>
<keyword evidence="2" id="KW-1133">Transmembrane helix</keyword>
<feature type="transmembrane region" description="Helical" evidence="2">
    <location>
        <begin position="20"/>
        <end position="38"/>
    </location>
</feature>
<dbReference type="Proteomes" id="UP000198583">
    <property type="component" value="Unassembled WGS sequence"/>
</dbReference>
<feature type="compositionally biased region" description="Basic residues" evidence="1">
    <location>
        <begin position="235"/>
        <end position="255"/>
    </location>
</feature>
<gene>
    <name evidence="3" type="ORF">SAMN04488564_117113</name>
</gene>
<proteinExistence type="predicted"/>
<feature type="compositionally biased region" description="Basic residues" evidence="1">
    <location>
        <begin position="208"/>
        <end position="217"/>
    </location>
</feature>
<evidence type="ECO:0000256" key="2">
    <source>
        <dbReference type="SAM" id="Phobius"/>
    </source>
</evidence>
<keyword evidence="2" id="KW-0472">Membrane</keyword>
<evidence type="ECO:0000313" key="4">
    <source>
        <dbReference type="Proteomes" id="UP000198583"/>
    </source>
</evidence>
<evidence type="ECO:0000256" key="1">
    <source>
        <dbReference type="SAM" id="MobiDB-lite"/>
    </source>
</evidence>
<organism evidence="3 4">
    <name type="scientific">Lentzea waywayandensis</name>
    <dbReference type="NCBI Taxonomy" id="84724"/>
    <lineage>
        <taxon>Bacteria</taxon>
        <taxon>Bacillati</taxon>
        <taxon>Actinomycetota</taxon>
        <taxon>Actinomycetes</taxon>
        <taxon>Pseudonocardiales</taxon>
        <taxon>Pseudonocardiaceae</taxon>
        <taxon>Lentzea</taxon>
    </lineage>
</organism>
<keyword evidence="4" id="KW-1185">Reference proteome</keyword>
<reference evidence="4" key="1">
    <citation type="submission" date="2016-10" db="EMBL/GenBank/DDBJ databases">
        <authorList>
            <person name="Varghese N."/>
            <person name="Submissions S."/>
        </authorList>
    </citation>
    <scope>NUCLEOTIDE SEQUENCE [LARGE SCALE GENOMIC DNA]</scope>
    <source>
        <strain evidence="4">DSM 44232</strain>
    </source>
</reference>
<accession>A0A1I6FGW1</accession>
<feature type="compositionally biased region" description="Low complexity" evidence="1">
    <location>
        <begin position="218"/>
        <end position="231"/>
    </location>
</feature>
<protein>
    <submittedName>
        <fullName evidence="3">Uncharacterized protein</fullName>
    </submittedName>
</protein>
<dbReference type="EMBL" id="FOYL01000017">
    <property type="protein sequence ID" value="SFR29189.1"/>
    <property type="molecule type" value="Genomic_DNA"/>
</dbReference>
<evidence type="ECO:0000313" key="3">
    <source>
        <dbReference type="EMBL" id="SFR29189.1"/>
    </source>
</evidence>